<dbReference type="EMBL" id="JAIWYP010000008">
    <property type="protein sequence ID" value="KAH3785027.1"/>
    <property type="molecule type" value="Genomic_DNA"/>
</dbReference>
<accession>A0A9D4EW50</accession>
<feature type="chain" id="PRO_5038973109" evidence="1">
    <location>
        <begin position="23"/>
        <end position="58"/>
    </location>
</feature>
<sequence>MCTKLRIFKSNLLSVLLYGSECLKTTATIERKLEVFQNKFLRRIMSLLAKHDHKHGTA</sequence>
<protein>
    <submittedName>
        <fullName evidence="2">Uncharacterized protein</fullName>
    </submittedName>
</protein>
<evidence type="ECO:0000313" key="3">
    <source>
        <dbReference type="Proteomes" id="UP000828390"/>
    </source>
</evidence>
<name>A0A9D4EW50_DREPO</name>
<organism evidence="2 3">
    <name type="scientific">Dreissena polymorpha</name>
    <name type="common">Zebra mussel</name>
    <name type="synonym">Mytilus polymorpha</name>
    <dbReference type="NCBI Taxonomy" id="45954"/>
    <lineage>
        <taxon>Eukaryota</taxon>
        <taxon>Metazoa</taxon>
        <taxon>Spiralia</taxon>
        <taxon>Lophotrochozoa</taxon>
        <taxon>Mollusca</taxon>
        <taxon>Bivalvia</taxon>
        <taxon>Autobranchia</taxon>
        <taxon>Heteroconchia</taxon>
        <taxon>Euheterodonta</taxon>
        <taxon>Imparidentia</taxon>
        <taxon>Neoheterodontei</taxon>
        <taxon>Myida</taxon>
        <taxon>Dreissenoidea</taxon>
        <taxon>Dreissenidae</taxon>
        <taxon>Dreissena</taxon>
    </lineage>
</organism>
<keyword evidence="1" id="KW-0732">Signal</keyword>
<reference evidence="2" key="2">
    <citation type="submission" date="2020-11" db="EMBL/GenBank/DDBJ databases">
        <authorList>
            <person name="McCartney M.A."/>
            <person name="Auch B."/>
            <person name="Kono T."/>
            <person name="Mallez S."/>
            <person name="Becker A."/>
            <person name="Gohl D.M."/>
            <person name="Silverstein K.A.T."/>
            <person name="Koren S."/>
            <person name="Bechman K.B."/>
            <person name="Herman A."/>
            <person name="Abrahante J.E."/>
            <person name="Garbe J."/>
        </authorList>
    </citation>
    <scope>NUCLEOTIDE SEQUENCE</scope>
    <source>
        <strain evidence="2">Duluth1</strain>
        <tissue evidence="2">Whole animal</tissue>
    </source>
</reference>
<gene>
    <name evidence="2" type="ORF">DPMN_163110</name>
</gene>
<dbReference type="Proteomes" id="UP000828390">
    <property type="component" value="Unassembled WGS sequence"/>
</dbReference>
<evidence type="ECO:0000256" key="1">
    <source>
        <dbReference type="SAM" id="SignalP"/>
    </source>
</evidence>
<dbReference type="AlphaFoldDB" id="A0A9D4EW50"/>
<feature type="signal peptide" evidence="1">
    <location>
        <begin position="1"/>
        <end position="22"/>
    </location>
</feature>
<comment type="caution">
    <text evidence="2">The sequence shown here is derived from an EMBL/GenBank/DDBJ whole genome shotgun (WGS) entry which is preliminary data.</text>
</comment>
<proteinExistence type="predicted"/>
<reference evidence="2" key="1">
    <citation type="journal article" date="2019" name="bioRxiv">
        <title>The Genome of the Zebra Mussel, Dreissena polymorpha: A Resource for Invasive Species Research.</title>
        <authorList>
            <person name="McCartney M.A."/>
            <person name="Auch B."/>
            <person name="Kono T."/>
            <person name="Mallez S."/>
            <person name="Zhang Y."/>
            <person name="Obille A."/>
            <person name="Becker A."/>
            <person name="Abrahante J.E."/>
            <person name="Garbe J."/>
            <person name="Badalamenti J.P."/>
            <person name="Herman A."/>
            <person name="Mangelson H."/>
            <person name="Liachko I."/>
            <person name="Sullivan S."/>
            <person name="Sone E.D."/>
            <person name="Koren S."/>
            <person name="Silverstein K.A.T."/>
            <person name="Beckman K.B."/>
            <person name="Gohl D.M."/>
        </authorList>
    </citation>
    <scope>NUCLEOTIDE SEQUENCE</scope>
    <source>
        <strain evidence="2">Duluth1</strain>
        <tissue evidence="2">Whole animal</tissue>
    </source>
</reference>
<keyword evidence="3" id="KW-1185">Reference proteome</keyword>
<evidence type="ECO:0000313" key="2">
    <source>
        <dbReference type="EMBL" id="KAH3785027.1"/>
    </source>
</evidence>